<dbReference type="Gene3D" id="3.30.70.1270">
    <property type="entry name" value="Api92-like domains"/>
    <property type="match status" value="1"/>
</dbReference>
<organism evidence="3 4">
    <name type="scientific">Moumouvirus australiensis</name>
    <dbReference type="NCBI Taxonomy" id="2109587"/>
    <lineage>
        <taxon>Viruses</taxon>
        <taxon>Varidnaviria</taxon>
        <taxon>Bamfordvirae</taxon>
        <taxon>Nucleocytoviricota</taxon>
        <taxon>Megaviricetes</taxon>
        <taxon>Imitervirales</taxon>
        <taxon>Mimiviridae</taxon>
        <taxon>Megamimivirinae</taxon>
        <taxon>Moumouvirus</taxon>
        <taxon>Moumouvirus australiense</taxon>
    </lineage>
</organism>
<feature type="region of interest" description="Disordered" evidence="1">
    <location>
        <begin position="158"/>
        <end position="178"/>
    </location>
</feature>
<gene>
    <name evidence="3" type="ORF">mc_354</name>
</gene>
<feature type="compositionally biased region" description="Acidic residues" evidence="1">
    <location>
        <begin position="163"/>
        <end position="178"/>
    </location>
</feature>
<dbReference type="Proteomes" id="UP000289600">
    <property type="component" value="Segment"/>
</dbReference>
<feature type="domain" description="YubB ferredoxin-like" evidence="2">
    <location>
        <begin position="77"/>
        <end position="130"/>
    </location>
</feature>
<reference evidence="4" key="1">
    <citation type="submission" date="2018-01" db="EMBL/GenBank/DDBJ databases">
        <title>Testimony of 'menage a trois' revealed by the proteome of Megavirus virophage.</title>
        <authorList>
            <person name="Jeudy S."/>
            <person name="Bertaux L."/>
            <person name="Alempic J.-M."/>
            <person name="Lartigue A."/>
            <person name="Legendre M."/>
            <person name="Philippe N."/>
            <person name="Beucher L."/>
            <person name="Biondi E."/>
            <person name="Juul S."/>
            <person name="Turner D."/>
            <person name="Coute Y."/>
            <person name="Claverie J.-M."/>
            <person name="Abergel C."/>
        </authorList>
    </citation>
    <scope>NUCLEOTIDE SEQUENCE [LARGE SCALE GENOMIC DNA]</scope>
</reference>
<sequence>MPNHVANYVVITGDVDVLKVFWQKATEKTENNPEEEFSYRNLYPVPPNTDSYFWCIDNWGNKWGCYDIVEKKIEIENGIIELYYDTAWSPSEPFWKKITKKYNIEVTNYFHDEGSIFCGHHIYNNGTVISREEYYKYYENKDIFIRYANMCGRDGWYDKRDDDESDDDKNDENEPNNE</sequence>
<evidence type="ECO:0000256" key="1">
    <source>
        <dbReference type="SAM" id="MobiDB-lite"/>
    </source>
</evidence>
<accession>A0A2P1ELI1</accession>
<evidence type="ECO:0000313" key="3">
    <source>
        <dbReference type="EMBL" id="AVL94740.1"/>
    </source>
</evidence>
<name>A0A2P1ELI1_9VIRU</name>
<dbReference type="EMBL" id="MG807320">
    <property type="protein sequence ID" value="AVL94740.1"/>
    <property type="molecule type" value="Genomic_DNA"/>
</dbReference>
<proteinExistence type="predicted"/>
<protein>
    <recommendedName>
        <fullName evidence="2">YubB ferredoxin-like domain-containing protein</fullName>
    </recommendedName>
</protein>
<dbReference type="SUPFAM" id="SSF160940">
    <property type="entry name" value="Api92-like"/>
    <property type="match status" value="1"/>
</dbReference>
<evidence type="ECO:0000313" key="4">
    <source>
        <dbReference type="Proteomes" id="UP000289600"/>
    </source>
</evidence>
<keyword evidence="4" id="KW-1185">Reference proteome</keyword>
<evidence type="ECO:0000259" key="2">
    <source>
        <dbReference type="Pfam" id="PF18406"/>
    </source>
</evidence>
<dbReference type="InterPro" id="IPR041329">
    <property type="entry name" value="YubB_C"/>
</dbReference>
<dbReference type="Pfam" id="PF18406">
    <property type="entry name" value="DUF1281_C"/>
    <property type="match status" value="1"/>
</dbReference>